<sequence length="95" mass="10541">MVCHPSVCKKFDLPTMDVKVFDDSKTEVDEEAFEYLLTRPDLGVLEILIPGKECSEDSLSLSSVGDTEGTSEADDTAILIRSPPKKIKQRNILLK</sequence>
<reference evidence="2" key="1">
    <citation type="submission" date="2023-08" db="EMBL/GenBank/DDBJ databases">
        <title>Pelteobagrus vachellii genome.</title>
        <authorList>
            <person name="Liu H."/>
        </authorList>
    </citation>
    <scope>NUCLEOTIDE SEQUENCE</scope>
    <source>
        <strain evidence="2">PRFRI_2022a</strain>
        <tissue evidence="2">Muscle</tissue>
    </source>
</reference>
<proteinExistence type="predicted"/>
<gene>
    <name evidence="2" type="ORF">Q7C36_000943</name>
</gene>
<keyword evidence="3" id="KW-1185">Reference proteome</keyword>
<name>A0AA88T8M8_TACVA</name>
<comment type="caution">
    <text evidence="2">The sequence shown here is derived from an EMBL/GenBank/DDBJ whole genome shotgun (WGS) entry which is preliminary data.</text>
</comment>
<feature type="region of interest" description="Disordered" evidence="1">
    <location>
        <begin position="57"/>
        <end position="77"/>
    </location>
</feature>
<organism evidence="2 3">
    <name type="scientific">Tachysurus vachellii</name>
    <name type="common">Darkbarbel catfish</name>
    <name type="synonym">Pelteobagrus vachellii</name>
    <dbReference type="NCBI Taxonomy" id="175792"/>
    <lineage>
        <taxon>Eukaryota</taxon>
        <taxon>Metazoa</taxon>
        <taxon>Chordata</taxon>
        <taxon>Craniata</taxon>
        <taxon>Vertebrata</taxon>
        <taxon>Euteleostomi</taxon>
        <taxon>Actinopterygii</taxon>
        <taxon>Neopterygii</taxon>
        <taxon>Teleostei</taxon>
        <taxon>Ostariophysi</taxon>
        <taxon>Siluriformes</taxon>
        <taxon>Bagridae</taxon>
        <taxon>Tachysurus</taxon>
    </lineage>
</organism>
<feature type="compositionally biased region" description="Polar residues" evidence="1">
    <location>
        <begin position="57"/>
        <end position="68"/>
    </location>
</feature>
<evidence type="ECO:0000313" key="2">
    <source>
        <dbReference type="EMBL" id="KAK2869072.1"/>
    </source>
</evidence>
<evidence type="ECO:0000313" key="3">
    <source>
        <dbReference type="Proteomes" id="UP001187315"/>
    </source>
</evidence>
<protein>
    <submittedName>
        <fullName evidence="2">Uncharacterized protein</fullName>
    </submittedName>
</protein>
<dbReference type="AlphaFoldDB" id="A0AA88T8M8"/>
<evidence type="ECO:0000256" key="1">
    <source>
        <dbReference type="SAM" id="MobiDB-lite"/>
    </source>
</evidence>
<dbReference type="EMBL" id="JAVHJS010000001">
    <property type="protein sequence ID" value="KAK2869072.1"/>
    <property type="molecule type" value="Genomic_DNA"/>
</dbReference>
<dbReference type="Proteomes" id="UP001187315">
    <property type="component" value="Unassembled WGS sequence"/>
</dbReference>
<accession>A0AA88T8M8</accession>